<dbReference type="SUPFAM" id="SSF88697">
    <property type="entry name" value="PUA domain-like"/>
    <property type="match status" value="1"/>
</dbReference>
<dbReference type="InterPro" id="IPR015947">
    <property type="entry name" value="PUA-like_sf"/>
</dbReference>
<accession>A0ABZ0IL35</accession>
<dbReference type="Proteomes" id="UP001302349">
    <property type="component" value="Chromosome"/>
</dbReference>
<dbReference type="EMBL" id="CP136051">
    <property type="protein sequence ID" value="WOK05730.1"/>
    <property type="molecule type" value="Genomic_DNA"/>
</dbReference>
<dbReference type="PANTHER" id="PTHR46732:SF8">
    <property type="entry name" value="ATP-DEPENDENT PROTEASE LA (LON) DOMAIN PROTEIN"/>
    <property type="match status" value="1"/>
</dbReference>
<dbReference type="InterPro" id="IPR003111">
    <property type="entry name" value="Lon_prtase_N"/>
</dbReference>
<dbReference type="InterPro" id="IPR046336">
    <property type="entry name" value="Lon_prtase_N_sf"/>
</dbReference>
<proteinExistence type="predicted"/>
<feature type="domain" description="Lon N-terminal" evidence="1">
    <location>
        <begin position="5"/>
        <end position="181"/>
    </location>
</feature>
<organism evidence="2 3">
    <name type="scientific">Imperialibacter roseus</name>
    <dbReference type="NCBI Taxonomy" id="1324217"/>
    <lineage>
        <taxon>Bacteria</taxon>
        <taxon>Pseudomonadati</taxon>
        <taxon>Bacteroidota</taxon>
        <taxon>Cytophagia</taxon>
        <taxon>Cytophagales</taxon>
        <taxon>Flammeovirgaceae</taxon>
        <taxon>Imperialibacter</taxon>
    </lineage>
</organism>
<dbReference type="PANTHER" id="PTHR46732">
    <property type="entry name" value="ATP-DEPENDENT PROTEASE LA (LON) DOMAIN PROTEIN"/>
    <property type="match status" value="1"/>
</dbReference>
<dbReference type="RefSeq" id="WP_317488486.1">
    <property type="nucleotide sequence ID" value="NZ_CP136051.1"/>
</dbReference>
<evidence type="ECO:0000313" key="2">
    <source>
        <dbReference type="EMBL" id="WOK05730.1"/>
    </source>
</evidence>
<name>A0ABZ0IL35_9BACT</name>
<keyword evidence="3" id="KW-1185">Reference proteome</keyword>
<protein>
    <submittedName>
        <fullName evidence="2">LON peptidase substrate-binding domain-containing protein</fullName>
    </submittedName>
</protein>
<gene>
    <name evidence="2" type="ORF">RT717_21885</name>
</gene>
<sequence>MIEKELPLFPLNLVAYPGEELNLHIFEPRYRQLITECVNNNTTFGVPSYVLSKIEYGTEVRIVKLEKTYDDGRMDVRTVGMGIFKVLDFVSPWPGKLYAGGTVEMIKADHDGDVVLQEELFKLANDLFEWLGMEGLVKFDQKMLTYAIAHKIGLSKEQEYELLKTTSEKKRQEFLINYLKLTIPIVKQMEQAKDRIRQNGHFKHLDALDF</sequence>
<reference evidence="2 3" key="1">
    <citation type="journal article" date="2023" name="Microbiol. Resour. Announc.">
        <title>Complete Genome Sequence of Imperialibacter roseus strain P4T.</title>
        <authorList>
            <person name="Tizabi D.R."/>
            <person name="Bachvaroff T."/>
            <person name="Hill R.T."/>
        </authorList>
    </citation>
    <scope>NUCLEOTIDE SEQUENCE [LARGE SCALE GENOMIC DNA]</scope>
    <source>
        <strain evidence="2 3">P4T</strain>
    </source>
</reference>
<dbReference type="Gene3D" id="2.30.130.40">
    <property type="entry name" value="LON domain-like"/>
    <property type="match status" value="1"/>
</dbReference>
<evidence type="ECO:0000313" key="3">
    <source>
        <dbReference type="Proteomes" id="UP001302349"/>
    </source>
</evidence>
<dbReference type="Pfam" id="PF02190">
    <property type="entry name" value="LON_substr_bdg"/>
    <property type="match status" value="1"/>
</dbReference>
<evidence type="ECO:0000259" key="1">
    <source>
        <dbReference type="SMART" id="SM00464"/>
    </source>
</evidence>
<dbReference type="SMART" id="SM00464">
    <property type="entry name" value="LON"/>
    <property type="match status" value="1"/>
</dbReference>